<keyword evidence="7" id="KW-1185">Reference proteome</keyword>
<dbReference type="Proteomes" id="UP001589670">
    <property type="component" value="Unassembled WGS sequence"/>
</dbReference>
<dbReference type="SUPFAM" id="SSF48008">
    <property type="entry name" value="GntR ligand-binding domain-like"/>
    <property type="match status" value="1"/>
</dbReference>
<name>A0ABV5HXT5_9RHOB</name>
<feature type="transmembrane region" description="Helical" evidence="4">
    <location>
        <begin position="32"/>
        <end position="54"/>
    </location>
</feature>
<keyword evidence="4" id="KW-0812">Transmembrane</keyword>
<evidence type="ECO:0000313" key="7">
    <source>
        <dbReference type="Proteomes" id="UP001589670"/>
    </source>
</evidence>
<keyword evidence="4" id="KW-1133">Transmembrane helix</keyword>
<evidence type="ECO:0000256" key="4">
    <source>
        <dbReference type="SAM" id="Phobius"/>
    </source>
</evidence>
<organism evidence="6 7">
    <name type="scientific">Roseovarius ramblicola</name>
    <dbReference type="NCBI Taxonomy" id="2022336"/>
    <lineage>
        <taxon>Bacteria</taxon>
        <taxon>Pseudomonadati</taxon>
        <taxon>Pseudomonadota</taxon>
        <taxon>Alphaproteobacteria</taxon>
        <taxon>Rhodobacterales</taxon>
        <taxon>Roseobacteraceae</taxon>
        <taxon>Roseovarius</taxon>
    </lineage>
</organism>
<proteinExistence type="predicted"/>
<dbReference type="EMBL" id="JBHMEC010000008">
    <property type="protein sequence ID" value="MFB9148831.1"/>
    <property type="molecule type" value="Genomic_DNA"/>
</dbReference>
<dbReference type="InterPro" id="IPR008920">
    <property type="entry name" value="TF_FadR/GntR_C"/>
</dbReference>
<dbReference type="Gene3D" id="1.20.120.530">
    <property type="entry name" value="GntR ligand-binding domain-like"/>
    <property type="match status" value="1"/>
</dbReference>
<evidence type="ECO:0000259" key="5">
    <source>
        <dbReference type="Pfam" id="PF07729"/>
    </source>
</evidence>
<sequence>MERPRAGGRSLLEEADLGHVGEMRVERLLRQIGFLGIAFPFLASDLAKLIAVFLRPVDHLDVVGLVVALDTGDLDAFSRQDREYHASLYQAAGVPNLWTIVTARSGHIDRLRKLNLPEPGKSASILSCHERILDAVGAGDTAAAEAVVREHLSGTLAQVDKIMQRNPEYF</sequence>
<keyword evidence="3" id="KW-0804">Transcription</keyword>
<evidence type="ECO:0000256" key="2">
    <source>
        <dbReference type="ARBA" id="ARBA00023125"/>
    </source>
</evidence>
<protein>
    <submittedName>
        <fullName evidence="6">GntR family transcriptional regulator</fullName>
    </submittedName>
</protein>
<evidence type="ECO:0000313" key="6">
    <source>
        <dbReference type="EMBL" id="MFB9148831.1"/>
    </source>
</evidence>
<dbReference type="InterPro" id="IPR011711">
    <property type="entry name" value="GntR_C"/>
</dbReference>
<comment type="caution">
    <text evidence="6">The sequence shown here is derived from an EMBL/GenBank/DDBJ whole genome shotgun (WGS) entry which is preliminary data.</text>
</comment>
<evidence type="ECO:0000256" key="3">
    <source>
        <dbReference type="ARBA" id="ARBA00023163"/>
    </source>
</evidence>
<evidence type="ECO:0000256" key="1">
    <source>
        <dbReference type="ARBA" id="ARBA00023015"/>
    </source>
</evidence>
<gene>
    <name evidence="6" type="ORF">ACFFU4_03595</name>
</gene>
<keyword evidence="1" id="KW-0805">Transcription regulation</keyword>
<feature type="domain" description="GntR C-terminal" evidence="5">
    <location>
        <begin position="68"/>
        <end position="153"/>
    </location>
</feature>
<reference evidence="6 7" key="1">
    <citation type="submission" date="2024-09" db="EMBL/GenBank/DDBJ databases">
        <authorList>
            <person name="Sun Q."/>
            <person name="Mori K."/>
        </authorList>
    </citation>
    <scope>NUCLEOTIDE SEQUENCE [LARGE SCALE GENOMIC DNA]</scope>
    <source>
        <strain evidence="6 7">CECT 9424</strain>
    </source>
</reference>
<keyword evidence="2" id="KW-0238">DNA-binding</keyword>
<keyword evidence="4" id="KW-0472">Membrane</keyword>
<accession>A0ABV5HXT5</accession>
<dbReference type="Pfam" id="PF07729">
    <property type="entry name" value="FCD"/>
    <property type="match status" value="1"/>
</dbReference>